<dbReference type="Pfam" id="PF07992">
    <property type="entry name" value="Pyr_redox_2"/>
    <property type="match status" value="1"/>
</dbReference>
<dbReference type="GO" id="GO:0004174">
    <property type="term" value="F:electron-transferring-flavoprotein dehydrogenase activity"/>
    <property type="evidence" value="ECO:0007669"/>
    <property type="project" value="TreeGrafter"/>
</dbReference>
<dbReference type="EMBL" id="KV878336">
    <property type="protein sequence ID" value="OJJ51746.1"/>
    <property type="molecule type" value="Genomic_DNA"/>
</dbReference>
<dbReference type="Proteomes" id="UP000184188">
    <property type="component" value="Unassembled WGS sequence"/>
</dbReference>
<dbReference type="VEuPathDB" id="FungiDB:ASPZODRAFT_148970"/>
<gene>
    <name evidence="6" type="ORF">ASPZODRAFT_148970</name>
</gene>
<dbReference type="PANTHER" id="PTHR43735">
    <property type="entry name" value="APOPTOSIS-INDUCING FACTOR 1"/>
    <property type="match status" value="1"/>
</dbReference>
<dbReference type="GO" id="GO:0050660">
    <property type="term" value="F:flavin adenine dinucleotide binding"/>
    <property type="evidence" value="ECO:0007669"/>
    <property type="project" value="TreeGrafter"/>
</dbReference>
<dbReference type="PANTHER" id="PTHR43735:SF3">
    <property type="entry name" value="FERROPTOSIS SUPPRESSOR PROTEIN 1"/>
    <property type="match status" value="1"/>
</dbReference>
<name>A0A1L9SX55_9EURO</name>
<dbReference type="PRINTS" id="PR00368">
    <property type="entry name" value="FADPNR"/>
</dbReference>
<keyword evidence="2" id="KW-0285">Flavoprotein</keyword>
<keyword evidence="7" id="KW-1185">Reference proteome</keyword>
<evidence type="ECO:0000256" key="1">
    <source>
        <dbReference type="ARBA" id="ARBA00006442"/>
    </source>
</evidence>
<accession>A0A1L9SX55</accession>
<keyword evidence="4" id="KW-0560">Oxidoreductase</keyword>
<organism evidence="6 7">
    <name type="scientific">Penicilliopsis zonata CBS 506.65</name>
    <dbReference type="NCBI Taxonomy" id="1073090"/>
    <lineage>
        <taxon>Eukaryota</taxon>
        <taxon>Fungi</taxon>
        <taxon>Dikarya</taxon>
        <taxon>Ascomycota</taxon>
        <taxon>Pezizomycotina</taxon>
        <taxon>Eurotiomycetes</taxon>
        <taxon>Eurotiomycetidae</taxon>
        <taxon>Eurotiales</taxon>
        <taxon>Aspergillaceae</taxon>
        <taxon>Penicilliopsis</taxon>
    </lineage>
</organism>
<proteinExistence type="inferred from homology"/>
<evidence type="ECO:0000256" key="3">
    <source>
        <dbReference type="ARBA" id="ARBA00022827"/>
    </source>
</evidence>
<protein>
    <recommendedName>
        <fullName evidence="5">FAD/NAD(P)-binding domain-containing protein</fullName>
    </recommendedName>
</protein>
<dbReference type="RefSeq" id="XP_022586256.1">
    <property type="nucleotide sequence ID" value="XM_022725442.1"/>
</dbReference>
<sequence length="414" mass="43660">MADNKNIVILGGSYGGVSTAHYLLKHAVPQLPDGDSYQVVLVSASTQVICRPACPRALISDDMFPQDKLFVDIPPLFEQYPAGRFRFVHGSAVKLDHADRTVSVQLADGQKETTATIAFHALVVATGASTSSPLMGLNGDENSLRAAWSAFRQALPTAKSIVIAGGGPTGIETAGELGEYLNGHAGWLRCKLDNPKVAITVVTSGAQVLPVLRTSIASTAEDYLARVGVKVIKNTKVATVTPPEAGTTQATLTTKTSLTLSDGRTLEADIYIPAMGAKPNTGFIDGSLLAADGRVQTNASTLRVEAAGPRIYAIGDAATFARPSVHSIINAIPVLGANIKRDLLLAAGATAGEDRVFTEDVRETQLVPIGRSKGVGAVMGYRVPSLLVWGIKGRDYWLWTTGGLWSGKQWAKES</sequence>
<dbReference type="GO" id="GO:0005737">
    <property type="term" value="C:cytoplasm"/>
    <property type="evidence" value="ECO:0007669"/>
    <property type="project" value="TreeGrafter"/>
</dbReference>
<dbReference type="GeneID" id="34611907"/>
<keyword evidence="3" id="KW-0274">FAD</keyword>
<evidence type="ECO:0000313" key="6">
    <source>
        <dbReference type="EMBL" id="OJJ51746.1"/>
    </source>
</evidence>
<dbReference type="InterPro" id="IPR036188">
    <property type="entry name" value="FAD/NAD-bd_sf"/>
</dbReference>
<dbReference type="InterPro" id="IPR023753">
    <property type="entry name" value="FAD/NAD-binding_dom"/>
</dbReference>
<dbReference type="PRINTS" id="PR00411">
    <property type="entry name" value="PNDRDTASEI"/>
</dbReference>
<evidence type="ECO:0000259" key="5">
    <source>
        <dbReference type="Pfam" id="PF07992"/>
    </source>
</evidence>
<evidence type="ECO:0000256" key="2">
    <source>
        <dbReference type="ARBA" id="ARBA00022630"/>
    </source>
</evidence>
<dbReference type="STRING" id="1073090.A0A1L9SX55"/>
<dbReference type="OrthoDB" id="202203at2759"/>
<dbReference type="SUPFAM" id="SSF51905">
    <property type="entry name" value="FAD/NAD(P)-binding domain"/>
    <property type="match status" value="1"/>
</dbReference>
<evidence type="ECO:0000313" key="7">
    <source>
        <dbReference type="Proteomes" id="UP000184188"/>
    </source>
</evidence>
<comment type="similarity">
    <text evidence="1">Belongs to the FAD-dependent oxidoreductase family.</text>
</comment>
<dbReference type="Gene3D" id="3.50.50.100">
    <property type="match status" value="1"/>
</dbReference>
<dbReference type="AlphaFoldDB" id="A0A1L9SX55"/>
<feature type="domain" description="FAD/NAD(P)-binding" evidence="5">
    <location>
        <begin position="6"/>
        <end position="331"/>
    </location>
</feature>
<evidence type="ECO:0000256" key="4">
    <source>
        <dbReference type="ARBA" id="ARBA00023002"/>
    </source>
</evidence>
<reference evidence="7" key="1">
    <citation type="journal article" date="2017" name="Genome Biol.">
        <title>Comparative genomics reveals high biological diversity and specific adaptations in the industrially and medically important fungal genus Aspergillus.</title>
        <authorList>
            <person name="de Vries R.P."/>
            <person name="Riley R."/>
            <person name="Wiebenga A."/>
            <person name="Aguilar-Osorio G."/>
            <person name="Amillis S."/>
            <person name="Uchima C.A."/>
            <person name="Anderluh G."/>
            <person name="Asadollahi M."/>
            <person name="Askin M."/>
            <person name="Barry K."/>
            <person name="Battaglia E."/>
            <person name="Bayram O."/>
            <person name="Benocci T."/>
            <person name="Braus-Stromeyer S.A."/>
            <person name="Caldana C."/>
            <person name="Canovas D."/>
            <person name="Cerqueira G.C."/>
            <person name="Chen F."/>
            <person name="Chen W."/>
            <person name="Choi C."/>
            <person name="Clum A."/>
            <person name="Dos Santos R.A."/>
            <person name="Damasio A.R."/>
            <person name="Diallinas G."/>
            <person name="Emri T."/>
            <person name="Fekete E."/>
            <person name="Flipphi M."/>
            <person name="Freyberg S."/>
            <person name="Gallo A."/>
            <person name="Gournas C."/>
            <person name="Habgood R."/>
            <person name="Hainaut M."/>
            <person name="Harispe M.L."/>
            <person name="Henrissat B."/>
            <person name="Hilden K.S."/>
            <person name="Hope R."/>
            <person name="Hossain A."/>
            <person name="Karabika E."/>
            <person name="Karaffa L."/>
            <person name="Karanyi Z."/>
            <person name="Krasevec N."/>
            <person name="Kuo A."/>
            <person name="Kusch H."/>
            <person name="LaButti K."/>
            <person name="Lagendijk E.L."/>
            <person name="Lapidus A."/>
            <person name="Levasseur A."/>
            <person name="Lindquist E."/>
            <person name="Lipzen A."/>
            <person name="Logrieco A.F."/>
            <person name="MacCabe A."/>
            <person name="Maekelae M.R."/>
            <person name="Malavazi I."/>
            <person name="Melin P."/>
            <person name="Meyer V."/>
            <person name="Mielnichuk N."/>
            <person name="Miskei M."/>
            <person name="Molnar A.P."/>
            <person name="Mule G."/>
            <person name="Ngan C.Y."/>
            <person name="Orejas M."/>
            <person name="Orosz E."/>
            <person name="Ouedraogo J.P."/>
            <person name="Overkamp K.M."/>
            <person name="Park H.-S."/>
            <person name="Perrone G."/>
            <person name="Piumi F."/>
            <person name="Punt P.J."/>
            <person name="Ram A.F."/>
            <person name="Ramon A."/>
            <person name="Rauscher S."/>
            <person name="Record E."/>
            <person name="Riano-Pachon D.M."/>
            <person name="Robert V."/>
            <person name="Roehrig J."/>
            <person name="Ruller R."/>
            <person name="Salamov A."/>
            <person name="Salih N.S."/>
            <person name="Samson R.A."/>
            <person name="Sandor E."/>
            <person name="Sanguinetti M."/>
            <person name="Schuetze T."/>
            <person name="Sepcic K."/>
            <person name="Shelest E."/>
            <person name="Sherlock G."/>
            <person name="Sophianopoulou V."/>
            <person name="Squina F.M."/>
            <person name="Sun H."/>
            <person name="Susca A."/>
            <person name="Todd R.B."/>
            <person name="Tsang A."/>
            <person name="Unkles S.E."/>
            <person name="van de Wiele N."/>
            <person name="van Rossen-Uffink D."/>
            <person name="Oliveira J.V."/>
            <person name="Vesth T.C."/>
            <person name="Visser J."/>
            <person name="Yu J.-H."/>
            <person name="Zhou M."/>
            <person name="Andersen M.R."/>
            <person name="Archer D.B."/>
            <person name="Baker S.E."/>
            <person name="Benoit I."/>
            <person name="Brakhage A.A."/>
            <person name="Braus G.H."/>
            <person name="Fischer R."/>
            <person name="Frisvad J.C."/>
            <person name="Goldman G.H."/>
            <person name="Houbraken J."/>
            <person name="Oakley B."/>
            <person name="Pocsi I."/>
            <person name="Scazzocchio C."/>
            <person name="Seiboth B."/>
            <person name="vanKuyk P.A."/>
            <person name="Wortman J."/>
            <person name="Dyer P.S."/>
            <person name="Grigoriev I.V."/>
        </authorList>
    </citation>
    <scope>NUCLEOTIDE SEQUENCE [LARGE SCALE GENOMIC DNA]</scope>
    <source>
        <strain evidence="7">CBS 506.65</strain>
    </source>
</reference>